<keyword evidence="2" id="KW-1185">Reference proteome</keyword>
<comment type="caution">
    <text evidence="1">The sequence shown here is derived from an EMBL/GenBank/DDBJ whole genome shotgun (WGS) entry which is preliminary data.</text>
</comment>
<accession>A0A8S4FNZ5</accession>
<sequence>MKNRSIFYSIVYSKVLSTCQQQNGGVLRCTDLRKFDSYHSIGHCQNNIMYSVVILFETHSKGKKCSKVLSS</sequence>
<organism evidence="1 2">
    <name type="scientific">Plutella xylostella</name>
    <name type="common">Diamondback moth</name>
    <name type="synonym">Plutella maculipennis</name>
    <dbReference type="NCBI Taxonomy" id="51655"/>
    <lineage>
        <taxon>Eukaryota</taxon>
        <taxon>Metazoa</taxon>
        <taxon>Ecdysozoa</taxon>
        <taxon>Arthropoda</taxon>
        <taxon>Hexapoda</taxon>
        <taxon>Insecta</taxon>
        <taxon>Pterygota</taxon>
        <taxon>Neoptera</taxon>
        <taxon>Endopterygota</taxon>
        <taxon>Lepidoptera</taxon>
        <taxon>Glossata</taxon>
        <taxon>Ditrysia</taxon>
        <taxon>Yponomeutoidea</taxon>
        <taxon>Plutellidae</taxon>
        <taxon>Plutella</taxon>
    </lineage>
</organism>
<reference evidence="1" key="1">
    <citation type="submission" date="2020-11" db="EMBL/GenBank/DDBJ databases">
        <authorList>
            <person name="Whiteford S."/>
        </authorList>
    </citation>
    <scope>NUCLEOTIDE SEQUENCE</scope>
</reference>
<evidence type="ECO:0000313" key="1">
    <source>
        <dbReference type="EMBL" id="CAG9130023.1"/>
    </source>
</evidence>
<dbReference type="EMBL" id="CAJHNJ030000040">
    <property type="protein sequence ID" value="CAG9130023.1"/>
    <property type="molecule type" value="Genomic_DNA"/>
</dbReference>
<proteinExistence type="predicted"/>
<gene>
    <name evidence="1" type="ORF">PLXY2_LOCUS9794</name>
</gene>
<name>A0A8S4FNZ5_PLUXY</name>
<protein>
    <submittedName>
        <fullName evidence="1">(diamondback moth) hypothetical protein</fullName>
    </submittedName>
</protein>
<dbReference type="AlphaFoldDB" id="A0A8S4FNZ5"/>
<dbReference type="Proteomes" id="UP000653454">
    <property type="component" value="Unassembled WGS sequence"/>
</dbReference>
<evidence type="ECO:0000313" key="2">
    <source>
        <dbReference type="Proteomes" id="UP000653454"/>
    </source>
</evidence>